<proteinExistence type="predicted"/>
<evidence type="ECO:0000313" key="1">
    <source>
        <dbReference type="EMBL" id="KAJ7518026.1"/>
    </source>
</evidence>
<reference evidence="2" key="1">
    <citation type="journal article" date="2024" name="Proc. Natl. Acad. Sci. U.S.A.">
        <title>Extraordinary preservation of gene collinearity over three hundred million years revealed in homosporous lycophytes.</title>
        <authorList>
            <person name="Li C."/>
            <person name="Wickell D."/>
            <person name="Kuo L.Y."/>
            <person name="Chen X."/>
            <person name="Nie B."/>
            <person name="Liao X."/>
            <person name="Peng D."/>
            <person name="Ji J."/>
            <person name="Jenkins J."/>
            <person name="Williams M."/>
            <person name="Shu S."/>
            <person name="Plott C."/>
            <person name="Barry K."/>
            <person name="Rajasekar S."/>
            <person name="Grimwood J."/>
            <person name="Han X."/>
            <person name="Sun S."/>
            <person name="Hou Z."/>
            <person name="He W."/>
            <person name="Dai G."/>
            <person name="Sun C."/>
            <person name="Schmutz J."/>
            <person name="Leebens-Mack J.H."/>
            <person name="Li F.W."/>
            <person name="Wang L."/>
        </authorList>
    </citation>
    <scope>NUCLEOTIDE SEQUENCE [LARGE SCALE GENOMIC DNA]</scope>
    <source>
        <strain evidence="2">cv. PW_Plant_1</strain>
    </source>
</reference>
<name>A0ACC2AKM7_DIPCM</name>
<accession>A0ACC2AKM7</accession>
<comment type="caution">
    <text evidence="1">The sequence shown here is derived from an EMBL/GenBank/DDBJ whole genome shotgun (WGS) entry which is preliminary data.</text>
</comment>
<sequence length="237" mass="28207">MLQKEELKKDLLHQYRYYIISGQHSIMAAKKLVLSLQCPNYLKQYYGKRLSRILCCLDTVELVKLSSKLNELQRNVMKRSPYQETLQQARKQWEEYGSPTKPLGGHSMQDENWKVVKPSRRIEDDIIIILDLDDILMKRCDTGPQCSRDRKWQSKQIKLRHGWLEFLKNFLSKFKIDIWSSMDYETVLSICSFMEREACQKLPFFMLWSLENCYQHSSIMCPKKPFVAANFKPLCYI</sequence>
<keyword evidence="2" id="KW-1185">Reference proteome</keyword>
<gene>
    <name evidence="1" type="ORF">O6H91_21G051600</name>
</gene>
<evidence type="ECO:0000313" key="2">
    <source>
        <dbReference type="Proteomes" id="UP001162992"/>
    </source>
</evidence>
<dbReference type="EMBL" id="CM055112">
    <property type="protein sequence ID" value="KAJ7518026.1"/>
    <property type="molecule type" value="Genomic_DNA"/>
</dbReference>
<protein>
    <submittedName>
        <fullName evidence="1">Uncharacterized protein</fullName>
    </submittedName>
</protein>
<dbReference type="Proteomes" id="UP001162992">
    <property type="component" value="Chromosome 21"/>
</dbReference>
<organism evidence="1 2">
    <name type="scientific">Diphasiastrum complanatum</name>
    <name type="common">Issler's clubmoss</name>
    <name type="synonym">Lycopodium complanatum</name>
    <dbReference type="NCBI Taxonomy" id="34168"/>
    <lineage>
        <taxon>Eukaryota</taxon>
        <taxon>Viridiplantae</taxon>
        <taxon>Streptophyta</taxon>
        <taxon>Embryophyta</taxon>
        <taxon>Tracheophyta</taxon>
        <taxon>Lycopodiopsida</taxon>
        <taxon>Lycopodiales</taxon>
        <taxon>Lycopodiaceae</taxon>
        <taxon>Lycopodioideae</taxon>
        <taxon>Diphasiastrum</taxon>
    </lineage>
</organism>